<evidence type="ECO:0000256" key="2">
    <source>
        <dbReference type="ARBA" id="ARBA00012438"/>
    </source>
</evidence>
<organism evidence="10 11">
    <name type="scientific">Shinella pollutisoli</name>
    <dbReference type="NCBI Taxonomy" id="2250594"/>
    <lineage>
        <taxon>Bacteria</taxon>
        <taxon>Pseudomonadati</taxon>
        <taxon>Pseudomonadota</taxon>
        <taxon>Alphaproteobacteria</taxon>
        <taxon>Hyphomicrobiales</taxon>
        <taxon>Rhizobiaceae</taxon>
        <taxon>Shinella</taxon>
    </lineage>
</organism>
<dbReference type="PROSITE" id="PS50109">
    <property type="entry name" value="HIS_KIN"/>
    <property type="match status" value="1"/>
</dbReference>
<dbReference type="CDD" id="cd12915">
    <property type="entry name" value="PDC2_DGC_like"/>
    <property type="match status" value="1"/>
</dbReference>
<evidence type="ECO:0000259" key="9">
    <source>
        <dbReference type="PROSITE" id="PS50109"/>
    </source>
</evidence>
<comment type="caution">
    <text evidence="10">The sequence shown here is derived from an EMBL/GenBank/DDBJ whole genome shotgun (WGS) entry which is preliminary data.</text>
</comment>
<dbReference type="SUPFAM" id="SSF103190">
    <property type="entry name" value="Sensory domain-like"/>
    <property type="match status" value="1"/>
</dbReference>
<evidence type="ECO:0000256" key="3">
    <source>
        <dbReference type="ARBA" id="ARBA00022553"/>
    </source>
</evidence>
<accession>A0ABV7DNX2</accession>
<keyword evidence="5" id="KW-0547">Nucleotide-binding</keyword>
<dbReference type="RefSeq" id="WP_257316505.1">
    <property type="nucleotide sequence ID" value="NZ_JANFDG010000020.1"/>
</dbReference>
<dbReference type="Pfam" id="PF07568">
    <property type="entry name" value="HisKA_2"/>
    <property type="match status" value="1"/>
</dbReference>
<evidence type="ECO:0000256" key="1">
    <source>
        <dbReference type="ARBA" id="ARBA00000085"/>
    </source>
</evidence>
<keyword evidence="8" id="KW-1133">Transmembrane helix</keyword>
<keyword evidence="3" id="KW-0597">Phosphoprotein</keyword>
<dbReference type="SUPFAM" id="SSF55874">
    <property type="entry name" value="ATPase domain of HSP90 chaperone/DNA topoisomerase II/histidine kinase"/>
    <property type="match status" value="1"/>
</dbReference>
<evidence type="ECO:0000256" key="8">
    <source>
        <dbReference type="SAM" id="Phobius"/>
    </source>
</evidence>
<name>A0ABV7DNX2_9HYPH</name>
<dbReference type="Gene3D" id="3.30.565.10">
    <property type="entry name" value="Histidine kinase-like ATPase, C-terminal domain"/>
    <property type="match status" value="1"/>
</dbReference>
<keyword evidence="8" id="KW-0472">Membrane</keyword>
<dbReference type="PANTHER" id="PTHR41523:SF8">
    <property type="entry name" value="ETHYLENE RESPONSE SENSOR PROTEIN"/>
    <property type="match status" value="1"/>
</dbReference>
<evidence type="ECO:0000256" key="6">
    <source>
        <dbReference type="ARBA" id="ARBA00022777"/>
    </source>
</evidence>
<dbReference type="GO" id="GO:0004673">
    <property type="term" value="F:protein histidine kinase activity"/>
    <property type="evidence" value="ECO:0007669"/>
    <property type="project" value="UniProtKB-EC"/>
</dbReference>
<dbReference type="InterPro" id="IPR054327">
    <property type="entry name" value="His-kinase-like_sensor"/>
</dbReference>
<dbReference type="InterPro" id="IPR003594">
    <property type="entry name" value="HATPase_dom"/>
</dbReference>
<feature type="transmembrane region" description="Helical" evidence="8">
    <location>
        <begin position="12"/>
        <end position="35"/>
    </location>
</feature>
<dbReference type="Pfam" id="PF02518">
    <property type="entry name" value="HATPase_c"/>
    <property type="match status" value="1"/>
</dbReference>
<dbReference type="InterPro" id="IPR011495">
    <property type="entry name" value="Sig_transdc_His_kin_sub2_dim/P"/>
</dbReference>
<evidence type="ECO:0000313" key="10">
    <source>
        <dbReference type="EMBL" id="MFC3075938.1"/>
    </source>
</evidence>
<proteinExistence type="predicted"/>
<dbReference type="SMART" id="SM00387">
    <property type="entry name" value="HATPase_c"/>
    <property type="match status" value="1"/>
</dbReference>
<keyword evidence="4 10" id="KW-0808">Transferase</keyword>
<feature type="domain" description="Histidine kinase" evidence="9">
    <location>
        <begin position="329"/>
        <end position="511"/>
    </location>
</feature>
<dbReference type="Proteomes" id="UP001595377">
    <property type="component" value="Unassembled WGS sequence"/>
</dbReference>
<evidence type="ECO:0000313" key="11">
    <source>
        <dbReference type="Proteomes" id="UP001595377"/>
    </source>
</evidence>
<comment type="catalytic activity">
    <reaction evidence="1">
        <text>ATP + protein L-histidine = ADP + protein N-phospho-L-histidine.</text>
        <dbReference type="EC" id="2.7.13.3"/>
    </reaction>
</comment>
<keyword evidence="6 10" id="KW-0418">Kinase</keyword>
<dbReference type="Gene3D" id="3.30.450.20">
    <property type="entry name" value="PAS domain"/>
    <property type="match status" value="2"/>
</dbReference>
<keyword evidence="7" id="KW-0067">ATP-binding</keyword>
<gene>
    <name evidence="10" type="ORF">ACFOHH_22695</name>
</gene>
<dbReference type="InterPro" id="IPR005467">
    <property type="entry name" value="His_kinase_dom"/>
</dbReference>
<dbReference type="EMBL" id="JBHRSP010000043">
    <property type="protein sequence ID" value="MFC3075938.1"/>
    <property type="molecule type" value="Genomic_DNA"/>
</dbReference>
<dbReference type="EC" id="2.7.13.3" evidence="2"/>
<dbReference type="Pfam" id="PF22588">
    <property type="entry name" value="dCache_1_like"/>
    <property type="match status" value="1"/>
</dbReference>
<sequence>MLQRLNVHFTLARAAATIIVAMFVALLVLLGLWLYSSYQDAVRRTEERAAAASKIVATNVSWLDSLARQALQRIDETLGDSIAPPASSTVRNINEAVFDLPGQVKAYVVDDKGLTLYSTDPMVKPISIVDRPYFAELAKGAKQHVSSLLISRLNGRQIFAFSRRLERGGRFAGAAVVSFDVDVLADVWEAVDLGPNSTVSFARADGQLVARYPHADGPLDMSRYVLFTDYLPKAPSGTYDAISPVDKAHRIVAYRTIGGTGLIALASADYAFGTQRFRRDVVVALSVLFLAGAGLLAAGSWIRHLRHRDAAQSQLLRNALADNQMLLREIHHRVKNNLQSVQSVIQLQRLPAEVQKALADRIAAMIAVHEQIYRRDQFARLCARDLLTTVVDKLVHAYGAPVTVDYDIDDIAVSTDNATPLALLTNEVLTNSLKYAFPDGREGRIGIELKDIGERRARLVIRDNGIGFDPETAPQGMGSRLIKGVVKQMNGTYAFDGAGGTTFTAELDVTEAPAPARQEA</sequence>
<keyword evidence="8" id="KW-0812">Transmembrane</keyword>
<dbReference type="InterPro" id="IPR029151">
    <property type="entry name" value="Sensor-like_sf"/>
</dbReference>
<reference evidence="11" key="1">
    <citation type="journal article" date="2019" name="Int. J. Syst. Evol. Microbiol.">
        <title>The Global Catalogue of Microorganisms (GCM) 10K type strain sequencing project: providing services to taxonomists for standard genome sequencing and annotation.</title>
        <authorList>
            <consortium name="The Broad Institute Genomics Platform"/>
            <consortium name="The Broad Institute Genome Sequencing Center for Infectious Disease"/>
            <person name="Wu L."/>
            <person name="Ma J."/>
        </authorList>
    </citation>
    <scope>NUCLEOTIDE SEQUENCE [LARGE SCALE GENOMIC DNA]</scope>
    <source>
        <strain evidence="11">KCTC 52677</strain>
    </source>
</reference>
<keyword evidence="11" id="KW-1185">Reference proteome</keyword>
<dbReference type="InterPro" id="IPR036890">
    <property type="entry name" value="HATPase_C_sf"/>
</dbReference>
<dbReference type="PANTHER" id="PTHR41523">
    <property type="entry name" value="TWO-COMPONENT SYSTEM SENSOR PROTEIN"/>
    <property type="match status" value="1"/>
</dbReference>
<dbReference type="CDD" id="cd12914">
    <property type="entry name" value="PDC1_DGC_like"/>
    <property type="match status" value="1"/>
</dbReference>
<evidence type="ECO:0000256" key="5">
    <source>
        <dbReference type="ARBA" id="ARBA00022741"/>
    </source>
</evidence>
<evidence type="ECO:0000256" key="4">
    <source>
        <dbReference type="ARBA" id="ARBA00022679"/>
    </source>
</evidence>
<protein>
    <recommendedName>
        <fullName evidence="2">histidine kinase</fullName>
        <ecNumber evidence="2">2.7.13.3</ecNumber>
    </recommendedName>
</protein>
<evidence type="ECO:0000256" key="7">
    <source>
        <dbReference type="ARBA" id="ARBA00022840"/>
    </source>
</evidence>
<feature type="transmembrane region" description="Helical" evidence="8">
    <location>
        <begin position="281"/>
        <end position="302"/>
    </location>
</feature>